<reference evidence="2 3" key="1">
    <citation type="submission" date="2017-09" db="EMBL/GenBank/DDBJ databases">
        <title>WGS assembly of Aquilegia coerulea Goldsmith.</title>
        <authorList>
            <person name="Hodges S."/>
            <person name="Kramer E."/>
            <person name="Nordborg M."/>
            <person name="Tomkins J."/>
            <person name="Borevitz J."/>
            <person name="Derieg N."/>
            <person name="Yan J."/>
            <person name="Mihaltcheva S."/>
            <person name="Hayes R.D."/>
            <person name="Rokhsar D."/>
        </authorList>
    </citation>
    <scope>NUCLEOTIDE SEQUENCE [LARGE SCALE GENOMIC DNA]</scope>
    <source>
        <strain evidence="3">cv. Goldsmith</strain>
    </source>
</reference>
<evidence type="ECO:0000313" key="2">
    <source>
        <dbReference type="EMBL" id="PIA60508.1"/>
    </source>
</evidence>
<name>A0A2G5EXM0_AQUCA</name>
<dbReference type="EMBL" id="KZ305020">
    <property type="protein sequence ID" value="PIA60508.1"/>
    <property type="molecule type" value="Genomic_DNA"/>
</dbReference>
<proteinExistence type="predicted"/>
<sequence length="346" mass="39589">MAAKRRENERCNLWSKLPIDLLENNMRCLYRRDHLSIRAVCTEWQVSRRFNVLPLIQLPWFMVFDQNDSWSSCKLHDPLYHRTCTINISDGNKGLLQGKNYNDVKIHACRNGWFLMSQTSLMGSLFCYTPFINGSVVELPELKFDFQIATFSTTPNDPSCVFFALYSQFDQEGGIVRVSTCGLKDKEWNTYTYTSELDLSPEHPFTKVVFLEGDFYCSTNFGTLASFDIARQGHMTVFRKPKRETNNSSEWASGDIYLVELDGTIAFIQILETESVTGDRVLFLGGCDSSFPTTVAGKNPNRVAEWIFGCSGDKARHFNIFHNARSYACSAFYGPLANNNCRKLWI</sequence>
<dbReference type="Proteomes" id="UP000230069">
    <property type="component" value="Unassembled WGS sequence"/>
</dbReference>
<dbReference type="InterPro" id="IPR005174">
    <property type="entry name" value="KIB1-4_b-propeller"/>
</dbReference>
<dbReference type="AlphaFoldDB" id="A0A2G5EXM0"/>
<keyword evidence="3" id="KW-1185">Reference proteome</keyword>
<dbReference type="InterPro" id="IPR050942">
    <property type="entry name" value="F-box_BR-signaling"/>
</dbReference>
<evidence type="ECO:0000313" key="3">
    <source>
        <dbReference type="Proteomes" id="UP000230069"/>
    </source>
</evidence>
<protein>
    <recommendedName>
        <fullName evidence="1">KIB1-4 beta-propeller domain-containing protein</fullName>
    </recommendedName>
</protein>
<dbReference type="PANTHER" id="PTHR44259:SF37">
    <property type="entry name" value="DUF1618 DOMAIN-CONTAINING PROTEIN"/>
    <property type="match status" value="1"/>
</dbReference>
<accession>A0A2G5EXM0</accession>
<feature type="domain" description="KIB1-4 beta-propeller" evidence="1">
    <location>
        <begin position="101"/>
        <end position="270"/>
    </location>
</feature>
<dbReference type="STRING" id="218851.A0A2G5EXM0"/>
<evidence type="ECO:0000259" key="1">
    <source>
        <dbReference type="Pfam" id="PF03478"/>
    </source>
</evidence>
<dbReference type="InParanoid" id="A0A2G5EXM0"/>
<dbReference type="Pfam" id="PF03478">
    <property type="entry name" value="Beta-prop_KIB1-4"/>
    <property type="match status" value="1"/>
</dbReference>
<dbReference type="PANTHER" id="PTHR44259">
    <property type="entry name" value="OS07G0183000 PROTEIN-RELATED"/>
    <property type="match status" value="1"/>
</dbReference>
<organism evidence="2 3">
    <name type="scientific">Aquilegia coerulea</name>
    <name type="common">Rocky mountain columbine</name>
    <dbReference type="NCBI Taxonomy" id="218851"/>
    <lineage>
        <taxon>Eukaryota</taxon>
        <taxon>Viridiplantae</taxon>
        <taxon>Streptophyta</taxon>
        <taxon>Embryophyta</taxon>
        <taxon>Tracheophyta</taxon>
        <taxon>Spermatophyta</taxon>
        <taxon>Magnoliopsida</taxon>
        <taxon>Ranunculales</taxon>
        <taxon>Ranunculaceae</taxon>
        <taxon>Thalictroideae</taxon>
        <taxon>Aquilegia</taxon>
    </lineage>
</organism>
<gene>
    <name evidence="2" type="ORF">AQUCO_00300183v1</name>
</gene>
<dbReference type="OrthoDB" id="1863935at2759"/>